<evidence type="ECO:0000259" key="3">
    <source>
        <dbReference type="PROSITE" id="PS01031"/>
    </source>
</evidence>
<proteinExistence type="inferred from homology"/>
<dbReference type="Pfam" id="PF00011">
    <property type="entry name" value="HSP20"/>
    <property type="match status" value="1"/>
</dbReference>
<dbReference type="InterPro" id="IPR008978">
    <property type="entry name" value="HSP20-like_chaperone"/>
</dbReference>
<dbReference type="Proteomes" id="UP001236663">
    <property type="component" value="Unassembled WGS sequence"/>
</dbReference>
<organism evidence="4 5">
    <name type="scientific">Cyclobacterium jeungdonense</name>
    <dbReference type="NCBI Taxonomy" id="708087"/>
    <lineage>
        <taxon>Bacteria</taxon>
        <taxon>Pseudomonadati</taxon>
        <taxon>Bacteroidota</taxon>
        <taxon>Cytophagia</taxon>
        <taxon>Cytophagales</taxon>
        <taxon>Cyclobacteriaceae</taxon>
        <taxon>Cyclobacterium</taxon>
    </lineage>
</organism>
<dbReference type="RefSeq" id="WP_240459172.1">
    <property type="nucleotide sequence ID" value="NZ_JAUFQS010000047.1"/>
</dbReference>
<accession>A0ABT8CCN0</accession>
<dbReference type="InterPro" id="IPR031107">
    <property type="entry name" value="Small_HSP"/>
</dbReference>
<dbReference type="CDD" id="cd06464">
    <property type="entry name" value="ACD_sHsps-like"/>
    <property type="match status" value="1"/>
</dbReference>
<dbReference type="Gene3D" id="2.60.40.790">
    <property type="match status" value="1"/>
</dbReference>
<dbReference type="InterPro" id="IPR002068">
    <property type="entry name" value="A-crystallin/Hsp20_dom"/>
</dbReference>
<evidence type="ECO:0000256" key="2">
    <source>
        <dbReference type="RuleBase" id="RU003616"/>
    </source>
</evidence>
<dbReference type="PROSITE" id="PS01031">
    <property type="entry name" value="SHSP"/>
    <property type="match status" value="1"/>
</dbReference>
<gene>
    <name evidence="4" type="ORF">QWZ15_20190</name>
</gene>
<dbReference type="SUPFAM" id="SSF49764">
    <property type="entry name" value="HSP20-like chaperones"/>
    <property type="match status" value="1"/>
</dbReference>
<comment type="similarity">
    <text evidence="1 2">Belongs to the small heat shock protein (HSP20) family.</text>
</comment>
<protein>
    <submittedName>
        <fullName evidence="4">Hsp20/alpha crystallin family protein</fullName>
    </submittedName>
</protein>
<feature type="domain" description="SHSP" evidence="3">
    <location>
        <begin position="27"/>
        <end position="141"/>
    </location>
</feature>
<dbReference type="PANTHER" id="PTHR11527">
    <property type="entry name" value="HEAT-SHOCK PROTEIN 20 FAMILY MEMBER"/>
    <property type="match status" value="1"/>
</dbReference>
<sequence>MPSLLPDLLRPTFWDRDLFNFDLDLMPARLGITIPTANISENASEYKLELAAPGLQRKDFNLEIDNHTLIISVEQEEEKEKEEDGYSKKEYSFNSFSRNFFLPENVKEDGIQAKYENGILKVTIPKVKETPLKPVQKIKVT</sequence>
<keyword evidence="5" id="KW-1185">Reference proteome</keyword>
<name>A0ABT8CCN0_9BACT</name>
<reference evidence="5" key="1">
    <citation type="journal article" date="2019" name="Int. J. Syst. Evol. Microbiol.">
        <title>The Global Catalogue of Microorganisms (GCM) 10K type strain sequencing project: providing services to taxonomists for standard genome sequencing and annotation.</title>
        <authorList>
            <consortium name="The Broad Institute Genomics Platform"/>
            <consortium name="The Broad Institute Genome Sequencing Center for Infectious Disease"/>
            <person name="Wu L."/>
            <person name="Ma J."/>
        </authorList>
    </citation>
    <scope>NUCLEOTIDE SEQUENCE [LARGE SCALE GENOMIC DNA]</scope>
    <source>
        <strain evidence="5">CECT 7706</strain>
    </source>
</reference>
<evidence type="ECO:0000313" key="5">
    <source>
        <dbReference type="Proteomes" id="UP001236663"/>
    </source>
</evidence>
<evidence type="ECO:0000256" key="1">
    <source>
        <dbReference type="PROSITE-ProRule" id="PRU00285"/>
    </source>
</evidence>
<comment type="caution">
    <text evidence="4">The sequence shown here is derived from an EMBL/GenBank/DDBJ whole genome shotgun (WGS) entry which is preliminary data.</text>
</comment>
<evidence type="ECO:0000313" key="4">
    <source>
        <dbReference type="EMBL" id="MDN3690152.1"/>
    </source>
</evidence>
<dbReference type="EMBL" id="JAUFQS010000047">
    <property type="protein sequence ID" value="MDN3690152.1"/>
    <property type="molecule type" value="Genomic_DNA"/>
</dbReference>